<dbReference type="EMBL" id="JACGWJ010000079">
    <property type="protein sequence ID" value="KAL0295159.1"/>
    <property type="molecule type" value="Genomic_DNA"/>
</dbReference>
<dbReference type="Pfam" id="PF14111">
    <property type="entry name" value="DUF4283"/>
    <property type="match status" value="1"/>
</dbReference>
<accession>A0AAW2JKT8</accession>
<comment type="caution">
    <text evidence="3">The sequence shown here is derived from an EMBL/GenBank/DDBJ whole genome shotgun (WGS) entry which is preliminary data.</text>
</comment>
<feature type="non-terminal residue" evidence="3">
    <location>
        <position position="1"/>
    </location>
</feature>
<dbReference type="AlphaFoldDB" id="A0AAW2JKT8"/>
<reference evidence="3" key="1">
    <citation type="submission" date="2020-06" db="EMBL/GenBank/DDBJ databases">
        <authorList>
            <person name="Li T."/>
            <person name="Hu X."/>
            <person name="Zhang T."/>
            <person name="Song X."/>
            <person name="Zhang H."/>
            <person name="Dai N."/>
            <person name="Sheng W."/>
            <person name="Hou X."/>
            <person name="Wei L."/>
        </authorList>
    </citation>
    <scope>NUCLEOTIDE SEQUENCE</scope>
    <source>
        <strain evidence="3">G02</strain>
        <tissue evidence="3">Leaf</tissue>
    </source>
</reference>
<organism evidence="3">
    <name type="scientific">Sesamum radiatum</name>
    <name type="common">Black benniseed</name>
    <dbReference type="NCBI Taxonomy" id="300843"/>
    <lineage>
        <taxon>Eukaryota</taxon>
        <taxon>Viridiplantae</taxon>
        <taxon>Streptophyta</taxon>
        <taxon>Embryophyta</taxon>
        <taxon>Tracheophyta</taxon>
        <taxon>Spermatophyta</taxon>
        <taxon>Magnoliopsida</taxon>
        <taxon>eudicotyledons</taxon>
        <taxon>Gunneridae</taxon>
        <taxon>Pentapetalae</taxon>
        <taxon>asterids</taxon>
        <taxon>lamiids</taxon>
        <taxon>Lamiales</taxon>
        <taxon>Pedaliaceae</taxon>
        <taxon>Sesamum</taxon>
    </lineage>
</organism>
<feature type="compositionally biased region" description="Basic and acidic residues" evidence="1">
    <location>
        <begin position="13"/>
        <end position="30"/>
    </location>
</feature>
<dbReference type="PANTHER" id="PTHR31286:SF180">
    <property type="entry name" value="OS10G0362600 PROTEIN"/>
    <property type="match status" value="1"/>
</dbReference>
<feature type="compositionally biased region" description="Acidic residues" evidence="1">
    <location>
        <begin position="1"/>
        <end position="10"/>
    </location>
</feature>
<evidence type="ECO:0000313" key="3">
    <source>
        <dbReference type="EMBL" id="KAL0295159.1"/>
    </source>
</evidence>
<dbReference type="PANTHER" id="PTHR31286">
    <property type="entry name" value="GLYCINE-RICH CELL WALL STRUCTURAL PROTEIN 1.8-LIKE"/>
    <property type="match status" value="1"/>
</dbReference>
<dbReference type="InterPro" id="IPR025558">
    <property type="entry name" value="DUF4283"/>
</dbReference>
<feature type="domain" description="DUF4283" evidence="2">
    <location>
        <begin position="241"/>
        <end position="318"/>
    </location>
</feature>
<protein>
    <recommendedName>
        <fullName evidence="2">DUF4283 domain-containing protein</fullName>
    </recommendedName>
</protein>
<evidence type="ECO:0000256" key="1">
    <source>
        <dbReference type="SAM" id="MobiDB-lite"/>
    </source>
</evidence>
<feature type="region of interest" description="Disordered" evidence="1">
    <location>
        <begin position="1"/>
        <end position="30"/>
    </location>
</feature>
<name>A0AAW2JKT8_SESRA</name>
<proteinExistence type="predicted"/>
<evidence type="ECO:0000259" key="2">
    <source>
        <dbReference type="Pfam" id="PF14111"/>
    </source>
</evidence>
<dbReference type="InterPro" id="IPR040256">
    <property type="entry name" value="At4g02000-like"/>
</dbReference>
<sequence length="529" mass="59917">AADGTDEPVTDEPVVHDGDGGGDSEKNEEIPSKFNMIDFMRLAKRVLDEDDRESMAILEALLTKWQGKFGHSASPIELGLKPVTEHVVTPFRPPPLRIARRFPRLPTPEQQQQILTTSLRQAIGPKELLDTNLVRENLQVTSAAGISPPVFTPLPTESEFGTEATQSEAAVQPELCTQPAKTPDESEFFVGNVRIDMRKDDPIADAFLQSSRKTLHYISPMKQRGEIIIRPTLRMMEQGSKRWRATAVGYFLGRKPYFPQLEAFAKSNWKGLVHVSANSAGFYFFRFQTIAYMEEVIEGGPWLFQGQPIVLQSWQQGMSLRRQKHTTVPVWIKLKHLPMEYWTEDGLSAVASGVGVPLYVDRVTKECSRLDYARVCVMLDYSTVLPRHVVLISPVLHEGKEIPIKVDIEYDWLPQRCRKCCSLGHSVVNCPEEKRRNVSAPAMVFVRKAQGNNVEVSKGGDEVASQLHEMADEVDADLRETWHEIQPHNFLLITQLSIHHSNQGKIVRMFRVISLRKGKELFSTTHLRY</sequence>
<gene>
    <name evidence="3" type="ORF">Sradi_6849600</name>
</gene>
<reference evidence="3" key="2">
    <citation type="journal article" date="2024" name="Plant">
        <title>Genomic evolution and insights into agronomic trait innovations of Sesamum species.</title>
        <authorList>
            <person name="Miao H."/>
            <person name="Wang L."/>
            <person name="Qu L."/>
            <person name="Liu H."/>
            <person name="Sun Y."/>
            <person name="Le M."/>
            <person name="Wang Q."/>
            <person name="Wei S."/>
            <person name="Zheng Y."/>
            <person name="Lin W."/>
            <person name="Duan Y."/>
            <person name="Cao H."/>
            <person name="Xiong S."/>
            <person name="Wang X."/>
            <person name="Wei L."/>
            <person name="Li C."/>
            <person name="Ma Q."/>
            <person name="Ju M."/>
            <person name="Zhao R."/>
            <person name="Li G."/>
            <person name="Mu C."/>
            <person name="Tian Q."/>
            <person name="Mei H."/>
            <person name="Zhang T."/>
            <person name="Gao T."/>
            <person name="Zhang H."/>
        </authorList>
    </citation>
    <scope>NUCLEOTIDE SEQUENCE</scope>
    <source>
        <strain evidence="3">G02</strain>
    </source>
</reference>